<proteinExistence type="predicted"/>
<evidence type="ECO:0000313" key="2">
    <source>
        <dbReference type="Proteomes" id="UP000292685"/>
    </source>
</evidence>
<name>A0A4Q8AFF8_9MICC</name>
<evidence type="ECO:0000313" key="1">
    <source>
        <dbReference type="EMBL" id="RZU62413.1"/>
    </source>
</evidence>
<dbReference type="OrthoDB" id="8687362at2"/>
<dbReference type="AlphaFoldDB" id="A0A4Q8AFF8"/>
<reference evidence="1 2" key="1">
    <citation type="submission" date="2019-02" db="EMBL/GenBank/DDBJ databases">
        <title>Sequencing the genomes of 1000 actinobacteria strains.</title>
        <authorList>
            <person name="Klenk H.-P."/>
        </authorList>
    </citation>
    <scope>NUCLEOTIDE SEQUENCE [LARGE SCALE GENOMIC DNA]</scope>
    <source>
        <strain evidence="1 2">DSM 17364</strain>
    </source>
</reference>
<accession>A0A4Q8AFF8</accession>
<protein>
    <recommendedName>
        <fullName evidence="3">Cache domain-containing protein</fullName>
    </recommendedName>
</protein>
<comment type="caution">
    <text evidence="1">The sequence shown here is derived from an EMBL/GenBank/DDBJ whole genome shotgun (WGS) entry which is preliminary data.</text>
</comment>
<dbReference type="EMBL" id="SHLA01000001">
    <property type="protein sequence ID" value="RZU62413.1"/>
    <property type="molecule type" value="Genomic_DNA"/>
</dbReference>
<dbReference type="Gene3D" id="3.30.450.20">
    <property type="entry name" value="PAS domain"/>
    <property type="match status" value="1"/>
</dbReference>
<gene>
    <name evidence="1" type="ORF">EV380_2007</name>
</gene>
<keyword evidence="2" id="KW-1185">Reference proteome</keyword>
<sequence>MAASHPAAADITAHFTRVIDMLKDWTGPLGALFGASDERRPTHQEADAVIEPLAGSALEAPGSVLVGAGFIAAEDVLANARWHMAWWQGAAKVRLMSVSPAEAGEIYVRREWFTTPLELRRPHITGPYVDFLCTDEYTVTLSVPLLAPQPYGIVGADMFVAQLEPTVGPLLASISPTASLVNRSGRVLVSADPRIAAGTVLTDTWVPGQHDVAAREGGARVQLTGCGELPLAIAAR</sequence>
<dbReference type="Proteomes" id="UP000292685">
    <property type="component" value="Unassembled WGS sequence"/>
</dbReference>
<dbReference type="RefSeq" id="WP_130451019.1">
    <property type="nucleotide sequence ID" value="NZ_SHLA01000001.1"/>
</dbReference>
<evidence type="ECO:0008006" key="3">
    <source>
        <dbReference type="Google" id="ProtNLM"/>
    </source>
</evidence>
<dbReference type="CDD" id="cd12913">
    <property type="entry name" value="PDC1_MCP_like"/>
    <property type="match status" value="1"/>
</dbReference>
<organism evidence="1 2">
    <name type="scientific">Zhihengliuella halotolerans</name>
    <dbReference type="NCBI Taxonomy" id="370736"/>
    <lineage>
        <taxon>Bacteria</taxon>
        <taxon>Bacillati</taxon>
        <taxon>Actinomycetota</taxon>
        <taxon>Actinomycetes</taxon>
        <taxon>Micrococcales</taxon>
        <taxon>Micrococcaceae</taxon>
        <taxon>Zhihengliuella</taxon>
    </lineage>
</organism>